<organism evidence="2 3">
    <name type="scientific">Phytophthora fragariae</name>
    <dbReference type="NCBI Taxonomy" id="53985"/>
    <lineage>
        <taxon>Eukaryota</taxon>
        <taxon>Sar</taxon>
        <taxon>Stramenopiles</taxon>
        <taxon>Oomycota</taxon>
        <taxon>Peronosporomycetes</taxon>
        <taxon>Peronosporales</taxon>
        <taxon>Peronosporaceae</taxon>
        <taxon>Phytophthora</taxon>
    </lineage>
</organism>
<evidence type="ECO:0000313" key="3">
    <source>
        <dbReference type="Proteomes" id="UP000441208"/>
    </source>
</evidence>
<accession>A0A6A3TCM3</accession>
<comment type="caution">
    <text evidence="2">The sequence shown here is derived from an EMBL/GenBank/DDBJ whole genome shotgun (WGS) entry which is preliminary data.</text>
</comment>
<evidence type="ECO:0000256" key="1">
    <source>
        <dbReference type="SAM" id="MobiDB-lite"/>
    </source>
</evidence>
<reference evidence="2 3" key="1">
    <citation type="submission" date="2018-08" db="EMBL/GenBank/DDBJ databases">
        <title>Genomic investigation of the strawberry pathogen Phytophthora fragariae indicates pathogenicity is determined by transcriptional variation in three key races.</title>
        <authorList>
            <person name="Adams T.M."/>
            <person name="Armitage A.D."/>
            <person name="Sobczyk M.K."/>
            <person name="Bates H.J."/>
            <person name="Dunwell J.M."/>
            <person name="Nellist C.F."/>
            <person name="Harrison R.J."/>
        </authorList>
    </citation>
    <scope>NUCLEOTIDE SEQUENCE [LARGE SCALE GENOMIC DNA]</scope>
    <source>
        <strain evidence="2 3">NOV-71</strain>
    </source>
</reference>
<dbReference type="EMBL" id="QXFZ01000098">
    <property type="protein sequence ID" value="KAE9133403.1"/>
    <property type="molecule type" value="Genomic_DNA"/>
</dbReference>
<dbReference type="AlphaFoldDB" id="A0A6A3TCM3"/>
<name>A0A6A3TCM3_9STRA</name>
<sequence length="75" mass="7928">MGKATLQARMQGGDRQAGVARVQERRTTGWDGARAGEGDDRLGWHAGRRGGRQAGMARGHASGENDTRPTGGILK</sequence>
<dbReference type="Proteomes" id="UP000441208">
    <property type="component" value="Unassembled WGS sequence"/>
</dbReference>
<protein>
    <submittedName>
        <fullName evidence="2">Uncharacterized protein</fullName>
    </submittedName>
</protein>
<evidence type="ECO:0000313" key="2">
    <source>
        <dbReference type="EMBL" id="KAE9133403.1"/>
    </source>
</evidence>
<gene>
    <name evidence="2" type="ORF">PF007_g3353</name>
</gene>
<feature type="compositionally biased region" description="Basic and acidic residues" evidence="1">
    <location>
        <begin position="22"/>
        <end position="43"/>
    </location>
</feature>
<proteinExistence type="predicted"/>
<feature type="region of interest" description="Disordered" evidence="1">
    <location>
        <begin position="1"/>
        <end position="75"/>
    </location>
</feature>